<dbReference type="EMBL" id="LTDM01000053">
    <property type="protein sequence ID" value="OLS01953.1"/>
    <property type="molecule type" value="Genomic_DNA"/>
</dbReference>
<dbReference type="GO" id="GO:0009307">
    <property type="term" value="P:DNA restriction-modification system"/>
    <property type="evidence" value="ECO:0007669"/>
    <property type="project" value="UniProtKB-KW"/>
</dbReference>
<sequence>MKEDKLVPKRRFNEFENSEAWEQRKLDDITETITKGTTPIDKNWVGPVNYIKTESIDKESGNLTNTSNTSLEEHEGFLKRSQLKYNDVLFSIVGTLGRVGLVKAKDLPANTNQQISIIRLKEINPYFAMNAFKTPCSKSYIASETTIGAQPSLSLWQINKMEIAIPSIAEQNQIGTFFSNLDDLITLHQRKLEKLKNIKKAYLNEMFI</sequence>
<keyword evidence="6" id="KW-1185">Reference proteome</keyword>
<evidence type="ECO:0000256" key="3">
    <source>
        <dbReference type="ARBA" id="ARBA00023125"/>
    </source>
</evidence>
<feature type="domain" description="Type I restriction modification DNA specificity" evidence="4">
    <location>
        <begin position="19"/>
        <end position="196"/>
    </location>
</feature>
<dbReference type="InterPro" id="IPR044946">
    <property type="entry name" value="Restrct_endonuc_typeI_TRD_sf"/>
</dbReference>
<evidence type="ECO:0000313" key="5">
    <source>
        <dbReference type="EMBL" id="OLS01953.1"/>
    </source>
</evidence>
<dbReference type="InterPro" id="IPR052021">
    <property type="entry name" value="Type-I_RS_S_subunit"/>
</dbReference>
<dbReference type="InterPro" id="IPR000055">
    <property type="entry name" value="Restrct_endonuc_typeI_TRD"/>
</dbReference>
<name>A0A1U7M3R0_TISCR</name>
<dbReference type="GO" id="GO:0003677">
    <property type="term" value="F:DNA binding"/>
    <property type="evidence" value="ECO:0007669"/>
    <property type="project" value="UniProtKB-KW"/>
</dbReference>
<reference evidence="5 6" key="1">
    <citation type="submission" date="2016-02" db="EMBL/GenBank/DDBJ databases">
        <title>Genome sequence of Tissierella creatinophila DSM 6911.</title>
        <authorList>
            <person name="Poehlein A."/>
            <person name="Daniel R."/>
        </authorList>
    </citation>
    <scope>NUCLEOTIDE SEQUENCE [LARGE SCALE GENOMIC DNA]</scope>
    <source>
        <strain evidence="5 6">DSM 6911</strain>
    </source>
</reference>
<dbReference type="PANTHER" id="PTHR30408:SF12">
    <property type="entry name" value="TYPE I RESTRICTION ENZYME MJAVIII SPECIFICITY SUBUNIT"/>
    <property type="match status" value="1"/>
</dbReference>
<evidence type="ECO:0000256" key="1">
    <source>
        <dbReference type="ARBA" id="ARBA00010923"/>
    </source>
</evidence>
<comment type="similarity">
    <text evidence="1">Belongs to the type-I restriction system S methylase family.</text>
</comment>
<dbReference type="REBASE" id="193723">
    <property type="entry name" value="S3.Tcr6911ORF20960P"/>
</dbReference>
<keyword evidence="2" id="KW-0680">Restriction system</keyword>
<organism evidence="5 6">
    <name type="scientific">Tissierella creatinophila DSM 6911</name>
    <dbReference type="NCBI Taxonomy" id="1123403"/>
    <lineage>
        <taxon>Bacteria</taxon>
        <taxon>Bacillati</taxon>
        <taxon>Bacillota</taxon>
        <taxon>Tissierellia</taxon>
        <taxon>Tissierellales</taxon>
        <taxon>Tissierellaceae</taxon>
        <taxon>Tissierella</taxon>
    </lineage>
</organism>
<comment type="caution">
    <text evidence="5">The sequence shown here is derived from an EMBL/GenBank/DDBJ whole genome shotgun (WGS) entry which is preliminary data.</text>
</comment>
<dbReference type="Pfam" id="PF01420">
    <property type="entry name" value="Methylase_S"/>
    <property type="match status" value="1"/>
</dbReference>
<dbReference type="CDD" id="cd17246">
    <property type="entry name" value="RMtype1_S_SonII-TRD2-CR2_like"/>
    <property type="match status" value="1"/>
</dbReference>
<dbReference type="Proteomes" id="UP000186112">
    <property type="component" value="Unassembled WGS sequence"/>
</dbReference>
<protein>
    <submittedName>
        <fullName evidence="5">EcoKI restriction-modification system protein HsdS</fullName>
    </submittedName>
</protein>
<accession>A0A1U7M3R0</accession>
<dbReference type="SUPFAM" id="SSF116734">
    <property type="entry name" value="DNA methylase specificity domain"/>
    <property type="match status" value="1"/>
</dbReference>
<evidence type="ECO:0000259" key="4">
    <source>
        <dbReference type="Pfam" id="PF01420"/>
    </source>
</evidence>
<dbReference type="RefSeq" id="WP_075727799.1">
    <property type="nucleotide sequence ID" value="NZ_LTDM01000053.1"/>
</dbReference>
<evidence type="ECO:0000256" key="2">
    <source>
        <dbReference type="ARBA" id="ARBA00022747"/>
    </source>
</evidence>
<gene>
    <name evidence="5" type="ORF">TICRE_20950</name>
</gene>
<proteinExistence type="inferred from homology"/>
<evidence type="ECO:0000313" key="6">
    <source>
        <dbReference type="Proteomes" id="UP000186112"/>
    </source>
</evidence>
<dbReference type="OrthoDB" id="9795776at2"/>
<dbReference type="Gene3D" id="3.90.220.20">
    <property type="entry name" value="DNA methylase specificity domains"/>
    <property type="match status" value="1"/>
</dbReference>
<dbReference type="AlphaFoldDB" id="A0A1U7M3R0"/>
<dbReference type="PANTHER" id="PTHR30408">
    <property type="entry name" value="TYPE-1 RESTRICTION ENZYME ECOKI SPECIFICITY PROTEIN"/>
    <property type="match status" value="1"/>
</dbReference>
<keyword evidence="3" id="KW-0238">DNA-binding</keyword>